<evidence type="ECO:0000259" key="4">
    <source>
        <dbReference type="PROSITE" id="PS01124"/>
    </source>
</evidence>
<dbReference type="EMBL" id="SWJE01000006">
    <property type="protein sequence ID" value="TKC88709.1"/>
    <property type="molecule type" value="Genomic_DNA"/>
</dbReference>
<evidence type="ECO:0000313" key="5">
    <source>
        <dbReference type="EMBL" id="TKC88709.1"/>
    </source>
</evidence>
<name>A0A4U1I5S6_9BURK</name>
<dbReference type="PROSITE" id="PS01124">
    <property type="entry name" value="HTH_ARAC_FAMILY_2"/>
    <property type="match status" value="1"/>
</dbReference>
<gene>
    <name evidence="5" type="ORF">FAZ69_13205</name>
</gene>
<comment type="caution">
    <text evidence="5">The sequence shown here is derived from an EMBL/GenBank/DDBJ whole genome shotgun (WGS) entry which is preliminary data.</text>
</comment>
<keyword evidence="2" id="KW-0238">DNA-binding</keyword>
<dbReference type="PANTHER" id="PTHR46796">
    <property type="entry name" value="HTH-TYPE TRANSCRIPTIONAL ACTIVATOR RHAS-RELATED"/>
    <property type="match status" value="1"/>
</dbReference>
<reference evidence="5 6" key="1">
    <citation type="submission" date="2019-04" db="EMBL/GenBank/DDBJ databases">
        <title>Trinickia sp. 7GSK02, isolated from subtropical forest soil.</title>
        <authorList>
            <person name="Gao Z.-H."/>
            <person name="Qiu L.-H."/>
        </authorList>
    </citation>
    <scope>NUCLEOTIDE SEQUENCE [LARGE SCALE GENOMIC DNA]</scope>
    <source>
        <strain evidence="5 6">7GSK02</strain>
    </source>
</reference>
<dbReference type="InterPro" id="IPR018060">
    <property type="entry name" value="HTH_AraC"/>
</dbReference>
<evidence type="ECO:0000256" key="3">
    <source>
        <dbReference type="ARBA" id="ARBA00023163"/>
    </source>
</evidence>
<protein>
    <submittedName>
        <fullName evidence="5">Helix-turn-helix domain-containing protein</fullName>
    </submittedName>
</protein>
<accession>A0A4U1I5S6</accession>
<organism evidence="5 6">
    <name type="scientific">Trinickia terrae</name>
    <dbReference type="NCBI Taxonomy" id="2571161"/>
    <lineage>
        <taxon>Bacteria</taxon>
        <taxon>Pseudomonadati</taxon>
        <taxon>Pseudomonadota</taxon>
        <taxon>Betaproteobacteria</taxon>
        <taxon>Burkholderiales</taxon>
        <taxon>Burkholderiaceae</taxon>
        <taxon>Trinickia</taxon>
    </lineage>
</organism>
<dbReference type="PANTHER" id="PTHR46796:SF6">
    <property type="entry name" value="ARAC SUBFAMILY"/>
    <property type="match status" value="1"/>
</dbReference>
<dbReference type="AlphaFoldDB" id="A0A4U1I5S6"/>
<dbReference type="Gene3D" id="1.10.10.60">
    <property type="entry name" value="Homeodomain-like"/>
    <property type="match status" value="1"/>
</dbReference>
<dbReference type="GO" id="GO:0003700">
    <property type="term" value="F:DNA-binding transcription factor activity"/>
    <property type="evidence" value="ECO:0007669"/>
    <property type="project" value="InterPro"/>
</dbReference>
<evidence type="ECO:0000256" key="1">
    <source>
        <dbReference type="ARBA" id="ARBA00023015"/>
    </source>
</evidence>
<dbReference type="Pfam" id="PF14525">
    <property type="entry name" value="AraC_binding_2"/>
    <property type="match status" value="1"/>
</dbReference>
<feature type="domain" description="HTH araC/xylS-type" evidence="4">
    <location>
        <begin position="217"/>
        <end position="318"/>
    </location>
</feature>
<dbReference type="Proteomes" id="UP000305539">
    <property type="component" value="Unassembled WGS sequence"/>
</dbReference>
<dbReference type="Pfam" id="PF12833">
    <property type="entry name" value="HTH_18"/>
    <property type="match status" value="1"/>
</dbReference>
<evidence type="ECO:0000313" key="6">
    <source>
        <dbReference type="Proteomes" id="UP000305539"/>
    </source>
</evidence>
<dbReference type="RefSeq" id="WP_136895129.1">
    <property type="nucleotide sequence ID" value="NZ_SWJE01000006.1"/>
</dbReference>
<dbReference type="InterPro" id="IPR035418">
    <property type="entry name" value="AraC-bd_2"/>
</dbReference>
<proteinExistence type="predicted"/>
<evidence type="ECO:0000256" key="2">
    <source>
        <dbReference type="ARBA" id="ARBA00023125"/>
    </source>
</evidence>
<dbReference type="SUPFAM" id="SSF46689">
    <property type="entry name" value="Homeodomain-like"/>
    <property type="match status" value="1"/>
</dbReference>
<dbReference type="InterPro" id="IPR020449">
    <property type="entry name" value="Tscrpt_reg_AraC-type_HTH"/>
</dbReference>
<dbReference type="InterPro" id="IPR009057">
    <property type="entry name" value="Homeodomain-like_sf"/>
</dbReference>
<dbReference type="PRINTS" id="PR00032">
    <property type="entry name" value="HTHARAC"/>
</dbReference>
<sequence length="326" mass="35884">MNDTPSVISTERVPPSDRLSFWQHQVESLLTHLECTSSAEDSFFGSIKVYASTPANLLEIDAARHAIARTTPKAAQARDEQVLICIQSAGAAIVEQDGRQGVLRPGDMTVLDTSKSFLADFPCEMAQLVLQVPRTLFRKRVGALERLTATVVPAENPLGKMTCEFVGSLARDFERFGPTVAQRLNEQALDMVAMAFMSSLDGGQPVKTSVTRSMAAYRGRAFIEANLRNAALSPWDVAEHLGISKRYLSVIFASEGLSVERFIRERRLQKCAQDLADRALAIRPIGDIAFAWGFSSLPHFSLSFKTAFGTTPREYRKQALSGLQAR</sequence>
<keyword evidence="3" id="KW-0804">Transcription</keyword>
<keyword evidence="1" id="KW-0805">Transcription regulation</keyword>
<keyword evidence="6" id="KW-1185">Reference proteome</keyword>
<dbReference type="OrthoDB" id="9178898at2"/>
<dbReference type="GO" id="GO:0043565">
    <property type="term" value="F:sequence-specific DNA binding"/>
    <property type="evidence" value="ECO:0007669"/>
    <property type="project" value="InterPro"/>
</dbReference>
<dbReference type="SMART" id="SM00342">
    <property type="entry name" value="HTH_ARAC"/>
    <property type="match status" value="1"/>
</dbReference>
<dbReference type="InterPro" id="IPR050204">
    <property type="entry name" value="AraC_XylS_family_regulators"/>
</dbReference>